<proteinExistence type="predicted"/>
<sequence>MNNVAAQYGTANPLPVYPSSPDNHNPGPSQNPAPWLTAVHAKSPTEQVFSTPDNDPYASPTAYAPDHPYSAYPQSPSVRNDENMHPALSIPPQIASSIGPTRITRRQARAQSTLHLGIRRDRPPSATHHDSEETTYFMSPASASLALPTPPSPSTLHTLDRHLLTPRLIRAPLPLP</sequence>
<organism evidence="2 3">
    <name type="scientific">Boletus edulis BED1</name>
    <dbReference type="NCBI Taxonomy" id="1328754"/>
    <lineage>
        <taxon>Eukaryota</taxon>
        <taxon>Fungi</taxon>
        <taxon>Dikarya</taxon>
        <taxon>Basidiomycota</taxon>
        <taxon>Agaricomycotina</taxon>
        <taxon>Agaricomycetes</taxon>
        <taxon>Agaricomycetidae</taxon>
        <taxon>Boletales</taxon>
        <taxon>Boletineae</taxon>
        <taxon>Boletaceae</taxon>
        <taxon>Boletoideae</taxon>
        <taxon>Boletus</taxon>
    </lineage>
</organism>
<keyword evidence="3" id="KW-1185">Reference proteome</keyword>
<dbReference type="AlphaFoldDB" id="A0AAD4GG78"/>
<name>A0AAD4GG78_BOLED</name>
<evidence type="ECO:0000313" key="3">
    <source>
        <dbReference type="Proteomes" id="UP001194468"/>
    </source>
</evidence>
<feature type="compositionally biased region" description="Polar residues" evidence="1">
    <location>
        <begin position="20"/>
        <end position="32"/>
    </location>
</feature>
<feature type="compositionally biased region" description="Polar residues" evidence="1">
    <location>
        <begin position="44"/>
        <end position="53"/>
    </location>
</feature>
<evidence type="ECO:0000313" key="2">
    <source>
        <dbReference type="EMBL" id="KAF8443075.1"/>
    </source>
</evidence>
<gene>
    <name evidence="2" type="ORF">L210DRAFT_3156836</name>
</gene>
<feature type="region of interest" description="Disordered" evidence="1">
    <location>
        <begin position="138"/>
        <end position="159"/>
    </location>
</feature>
<dbReference type="EMBL" id="WHUW01000008">
    <property type="protein sequence ID" value="KAF8443075.1"/>
    <property type="molecule type" value="Genomic_DNA"/>
</dbReference>
<evidence type="ECO:0000256" key="1">
    <source>
        <dbReference type="SAM" id="MobiDB-lite"/>
    </source>
</evidence>
<comment type="caution">
    <text evidence="2">The sequence shown here is derived from an EMBL/GenBank/DDBJ whole genome shotgun (WGS) entry which is preliminary data.</text>
</comment>
<dbReference type="Proteomes" id="UP001194468">
    <property type="component" value="Unassembled WGS sequence"/>
</dbReference>
<reference evidence="2" key="2">
    <citation type="journal article" date="2020" name="Nat. Commun.">
        <title>Large-scale genome sequencing of mycorrhizal fungi provides insights into the early evolution of symbiotic traits.</title>
        <authorList>
            <person name="Miyauchi S."/>
            <person name="Kiss E."/>
            <person name="Kuo A."/>
            <person name="Drula E."/>
            <person name="Kohler A."/>
            <person name="Sanchez-Garcia M."/>
            <person name="Morin E."/>
            <person name="Andreopoulos B."/>
            <person name="Barry K.W."/>
            <person name="Bonito G."/>
            <person name="Buee M."/>
            <person name="Carver A."/>
            <person name="Chen C."/>
            <person name="Cichocki N."/>
            <person name="Clum A."/>
            <person name="Culley D."/>
            <person name="Crous P.W."/>
            <person name="Fauchery L."/>
            <person name="Girlanda M."/>
            <person name="Hayes R.D."/>
            <person name="Keri Z."/>
            <person name="LaButti K."/>
            <person name="Lipzen A."/>
            <person name="Lombard V."/>
            <person name="Magnuson J."/>
            <person name="Maillard F."/>
            <person name="Murat C."/>
            <person name="Nolan M."/>
            <person name="Ohm R.A."/>
            <person name="Pangilinan J."/>
            <person name="Pereira M.F."/>
            <person name="Perotto S."/>
            <person name="Peter M."/>
            <person name="Pfister S."/>
            <person name="Riley R."/>
            <person name="Sitrit Y."/>
            <person name="Stielow J.B."/>
            <person name="Szollosi G."/>
            <person name="Zifcakova L."/>
            <person name="Stursova M."/>
            <person name="Spatafora J.W."/>
            <person name="Tedersoo L."/>
            <person name="Vaario L.M."/>
            <person name="Yamada A."/>
            <person name="Yan M."/>
            <person name="Wang P."/>
            <person name="Xu J."/>
            <person name="Bruns T."/>
            <person name="Baldrian P."/>
            <person name="Vilgalys R."/>
            <person name="Dunand C."/>
            <person name="Henrissat B."/>
            <person name="Grigoriev I.V."/>
            <person name="Hibbett D."/>
            <person name="Nagy L.G."/>
            <person name="Martin F.M."/>
        </authorList>
    </citation>
    <scope>NUCLEOTIDE SEQUENCE</scope>
    <source>
        <strain evidence="2">BED1</strain>
    </source>
</reference>
<protein>
    <submittedName>
        <fullName evidence="2">Uncharacterized protein</fullName>
    </submittedName>
</protein>
<reference evidence="2" key="1">
    <citation type="submission" date="2019-10" db="EMBL/GenBank/DDBJ databases">
        <authorList>
            <consortium name="DOE Joint Genome Institute"/>
            <person name="Kuo A."/>
            <person name="Miyauchi S."/>
            <person name="Kiss E."/>
            <person name="Drula E."/>
            <person name="Kohler A."/>
            <person name="Sanchez-Garcia M."/>
            <person name="Andreopoulos B."/>
            <person name="Barry K.W."/>
            <person name="Bonito G."/>
            <person name="Buee M."/>
            <person name="Carver A."/>
            <person name="Chen C."/>
            <person name="Cichocki N."/>
            <person name="Clum A."/>
            <person name="Culley D."/>
            <person name="Crous P.W."/>
            <person name="Fauchery L."/>
            <person name="Girlanda M."/>
            <person name="Hayes R."/>
            <person name="Keri Z."/>
            <person name="LaButti K."/>
            <person name="Lipzen A."/>
            <person name="Lombard V."/>
            <person name="Magnuson J."/>
            <person name="Maillard F."/>
            <person name="Morin E."/>
            <person name="Murat C."/>
            <person name="Nolan M."/>
            <person name="Ohm R."/>
            <person name="Pangilinan J."/>
            <person name="Pereira M."/>
            <person name="Perotto S."/>
            <person name="Peter M."/>
            <person name="Riley R."/>
            <person name="Sitrit Y."/>
            <person name="Stielow B."/>
            <person name="Szollosi G."/>
            <person name="Zifcakova L."/>
            <person name="Stursova M."/>
            <person name="Spatafora J.W."/>
            <person name="Tedersoo L."/>
            <person name="Vaario L.-M."/>
            <person name="Yamada A."/>
            <person name="Yan M."/>
            <person name="Wang P."/>
            <person name="Xu J."/>
            <person name="Bruns T."/>
            <person name="Baldrian P."/>
            <person name="Vilgalys R."/>
            <person name="Henrissat B."/>
            <person name="Grigoriev I.V."/>
            <person name="Hibbett D."/>
            <person name="Nagy L.G."/>
            <person name="Martin F.M."/>
        </authorList>
    </citation>
    <scope>NUCLEOTIDE SEQUENCE</scope>
    <source>
        <strain evidence="2">BED1</strain>
    </source>
</reference>
<accession>A0AAD4GG78</accession>
<feature type="region of interest" description="Disordered" evidence="1">
    <location>
        <begin position="1"/>
        <end position="100"/>
    </location>
</feature>